<comment type="caution">
    <text evidence="1">The sequence shown here is derived from an EMBL/GenBank/DDBJ whole genome shotgun (WGS) entry which is preliminary data.</text>
</comment>
<accession>A0A7W9JEX6</accession>
<organism evidence="1 2">
    <name type="scientific">Kribbella italica</name>
    <dbReference type="NCBI Taxonomy" id="1540520"/>
    <lineage>
        <taxon>Bacteria</taxon>
        <taxon>Bacillati</taxon>
        <taxon>Actinomycetota</taxon>
        <taxon>Actinomycetes</taxon>
        <taxon>Propionibacteriales</taxon>
        <taxon>Kribbellaceae</taxon>
        <taxon>Kribbella</taxon>
    </lineage>
</organism>
<keyword evidence="2" id="KW-1185">Reference proteome</keyword>
<dbReference type="PANTHER" id="PTHR48098:SF6">
    <property type="entry name" value="FERRI-BACILLIBACTIN ESTERASE BESA"/>
    <property type="match status" value="1"/>
</dbReference>
<dbReference type="Gene3D" id="3.40.50.1820">
    <property type="entry name" value="alpha/beta hydrolase"/>
    <property type="match status" value="1"/>
</dbReference>
<name>A0A7W9JEX6_9ACTN</name>
<dbReference type="InterPro" id="IPR029058">
    <property type="entry name" value="AB_hydrolase_fold"/>
</dbReference>
<dbReference type="PANTHER" id="PTHR48098">
    <property type="entry name" value="ENTEROCHELIN ESTERASE-RELATED"/>
    <property type="match status" value="1"/>
</dbReference>
<dbReference type="EMBL" id="JACHMY010000001">
    <property type="protein sequence ID" value="MBB5840238.1"/>
    <property type="molecule type" value="Genomic_DNA"/>
</dbReference>
<sequence length="346" mass="37660">MPDEVKSAVEGAEVVFRLADPEHALPGVRLWEELGLAAEQLEFKPVGYGWELRLPRPSVHRMEYLFDVADAGMRTDPTNPRVVGGAFGEHSWLPLPGYVEPAWISVEPIAAGLTPLPVETSPVGPVDVQVWAPDGIAPSFELPLLLSHDGPEFAMYAGLTHFAGAMVAEGTLPPFRLALVRPGSRNLWYAANPSYAETLVGHVLPVITTQYKSKQPVLMGASLGALAALYAEWNHPGTFAGLFLQSGSFFTLTTDPQESGFEYYAEVTGFVNQVLAATSAPSRPELAMTAGTPEENVHNNRVMAAHLATLGLEVDFNETPDMHNFTAWRDTFDPCLIELLQRIWAA</sequence>
<dbReference type="SUPFAM" id="SSF53474">
    <property type="entry name" value="alpha/beta-Hydrolases"/>
    <property type="match status" value="1"/>
</dbReference>
<evidence type="ECO:0000313" key="2">
    <source>
        <dbReference type="Proteomes" id="UP000549971"/>
    </source>
</evidence>
<dbReference type="Pfam" id="PF00756">
    <property type="entry name" value="Esterase"/>
    <property type="match status" value="1"/>
</dbReference>
<reference evidence="1 2" key="1">
    <citation type="submission" date="2020-08" db="EMBL/GenBank/DDBJ databases">
        <title>Sequencing the genomes of 1000 actinobacteria strains.</title>
        <authorList>
            <person name="Klenk H.-P."/>
        </authorList>
    </citation>
    <scope>NUCLEOTIDE SEQUENCE [LARGE SCALE GENOMIC DNA]</scope>
    <source>
        <strain evidence="1 2">DSM 28967</strain>
    </source>
</reference>
<proteinExistence type="predicted"/>
<dbReference type="Proteomes" id="UP000549971">
    <property type="component" value="Unassembled WGS sequence"/>
</dbReference>
<dbReference type="InterPro" id="IPR000801">
    <property type="entry name" value="Esterase-like"/>
</dbReference>
<protein>
    <submittedName>
        <fullName evidence="1">Enterochelin esterase family protein</fullName>
    </submittedName>
</protein>
<dbReference type="AlphaFoldDB" id="A0A7W9JEX6"/>
<evidence type="ECO:0000313" key="1">
    <source>
        <dbReference type="EMBL" id="MBB5840238.1"/>
    </source>
</evidence>
<dbReference type="RefSeq" id="WP_184802444.1">
    <property type="nucleotide sequence ID" value="NZ_JACHMY010000001.1"/>
</dbReference>
<gene>
    <name evidence="1" type="ORF">HDA39_006972</name>
</gene>
<dbReference type="InterPro" id="IPR050583">
    <property type="entry name" value="Mycobacterial_A85_antigen"/>
</dbReference>